<evidence type="ECO:0000313" key="1">
    <source>
        <dbReference type="EMBL" id="AXQ69964.1"/>
    </source>
</evidence>
<gene>
    <name evidence="1" type="ORF">CcrSC_gp382</name>
</gene>
<proteinExistence type="predicted"/>
<dbReference type="EMBL" id="MH588547">
    <property type="protein sequence ID" value="AXQ69964.1"/>
    <property type="molecule type" value="Genomic_DNA"/>
</dbReference>
<sequence>MVIMCGCVDVEMGSYANQEERWAPTGRLVGIDRCLLDEIEGLWRLGIVTIESCCGHNQTSGYIAVASGHEPIMRALGYKPDPLMPDRVELFSPKSL</sequence>
<reference evidence="1" key="1">
    <citation type="submission" date="2018-07" db="EMBL/GenBank/DDBJ databases">
        <authorList>
            <person name="Wilson K.M."/>
            <person name="Ely B."/>
        </authorList>
    </citation>
    <scope>NUCLEOTIDE SEQUENCE</scope>
</reference>
<organism evidence="1 2">
    <name type="scientific">Caulobacter phage CcrSC</name>
    <dbReference type="NCBI Taxonomy" id="2283272"/>
    <lineage>
        <taxon>Viruses</taxon>
        <taxon>Duplodnaviria</taxon>
        <taxon>Heunggongvirae</taxon>
        <taxon>Uroviricota</taxon>
        <taxon>Caudoviricetes</taxon>
        <taxon>Jeanschmidtviridae</taxon>
        <taxon>Bertelyvirus</taxon>
        <taxon>Bertelyvirus SC</taxon>
    </lineage>
</organism>
<reference evidence="1" key="2">
    <citation type="submission" date="2021-07" db="EMBL/GenBank/DDBJ databases">
        <title>Giant CbK-like Caulobacter bacteriophages have genetically divergent genomes.</title>
        <authorList>
            <person name="Wilson K."/>
            <person name="Ely B."/>
        </authorList>
    </citation>
    <scope>NUCLEOTIDE SEQUENCE</scope>
</reference>
<keyword evidence="2" id="KW-1185">Reference proteome</keyword>
<protein>
    <submittedName>
        <fullName evidence="1">Uncharacterized protein</fullName>
    </submittedName>
</protein>
<name>A0A385EDK3_9CAUD</name>
<dbReference type="Proteomes" id="UP000259683">
    <property type="component" value="Segment"/>
</dbReference>
<accession>A0A385EDK3</accession>
<evidence type="ECO:0000313" key="2">
    <source>
        <dbReference type="Proteomes" id="UP000259683"/>
    </source>
</evidence>